<organism evidence="1 2">
    <name type="scientific">Cucurbitaria berberidis CBS 394.84</name>
    <dbReference type="NCBI Taxonomy" id="1168544"/>
    <lineage>
        <taxon>Eukaryota</taxon>
        <taxon>Fungi</taxon>
        <taxon>Dikarya</taxon>
        <taxon>Ascomycota</taxon>
        <taxon>Pezizomycotina</taxon>
        <taxon>Dothideomycetes</taxon>
        <taxon>Pleosporomycetidae</taxon>
        <taxon>Pleosporales</taxon>
        <taxon>Pleosporineae</taxon>
        <taxon>Cucurbitariaceae</taxon>
        <taxon>Cucurbitaria</taxon>
    </lineage>
</organism>
<evidence type="ECO:0000313" key="2">
    <source>
        <dbReference type="Proteomes" id="UP000800039"/>
    </source>
</evidence>
<evidence type="ECO:0000313" key="1">
    <source>
        <dbReference type="EMBL" id="KAF1849126.1"/>
    </source>
</evidence>
<gene>
    <name evidence="1" type="ORF">K460DRAFT_394029</name>
</gene>
<dbReference type="EMBL" id="ML976615">
    <property type="protein sequence ID" value="KAF1849126.1"/>
    <property type="molecule type" value="Genomic_DNA"/>
</dbReference>
<dbReference type="GeneID" id="63853217"/>
<dbReference type="RefSeq" id="XP_040791689.1">
    <property type="nucleotide sequence ID" value="XM_040935966.1"/>
</dbReference>
<proteinExistence type="predicted"/>
<dbReference type="AlphaFoldDB" id="A0A9P4LB35"/>
<reference evidence="1" key="1">
    <citation type="submission" date="2020-01" db="EMBL/GenBank/DDBJ databases">
        <authorList>
            <consortium name="DOE Joint Genome Institute"/>
            <person name="Haridas S."/>
            <person name="Albert R."/>
            <person name="Binder M."/>
            <person name="Bloem J."/>
            <person name="Labutti K."/>
            <person name="Salamov A."/>
            <person name="Andreopoulos B."/>
            <person name="Baker S.E."/>
            <person name="Barry K."/>
            <person name="Bills G."/>
            <person name="Bluhm B.H."/>
            <person name="Cannon C."/>
            <person name="Castanera R."/>
            <person name="Culley D.E."/>
            <person name="Daum C."/>
            <person name="Ezra D."/>
            <person name="Gonzalez J.B."/>
            <person name="Henrissat B."/>
            <person name="Kuo A."/>
            <person name="Liang C."/>
            <person name="Lipzen A."/>
            <person name="Lutzoni F."/>
            <person name="Magnuson J."/>
            <person name="Mondo S."/>
            <person name="Nolan M."/>
            <person name="Ohm R."/>
            <person name="Pangilinan J."/>
            <person name="Park H.-J."/>
            <person name="Ramirez L."/>
            <person name="Alfaro M."/>
            <person name="Sun H."/>
            <person name="Tritt A."/>
            <person name="Yoshinaga Y."/>
            <person name="Zwiers L.-H."/>
            <person name="Turgeon B.G."/>
            <person name="Goodwin S.B."/>
            <person name="Spatafora J.W."/>
            <person name="Crous P.W."/>
            <person name="Grigoriev I.V."/>
        </authorList>
    </citation>
    <scope>NUCLEOTIDE SEQUENCE</scope>
    <source>
        <strain evidence="1">CBS 394.84</strain>
    </source>
</reference>
<dbReference type="Proteomes" id="UP000800039">
    <property type="component" value="Unassembled WGS sequence"/>
</dbReference>
<comment type="caution">
    <text evidence="1">The sequence shown here is derived from an EMBL/GenBank/DDBJ whole genome shotgun (WGS) entry which is preliminary data.</text>
</comment>
<dbReference type="OrthoDB" id="3684771at2759"/>
<accession>A0A9P4LB35</accession>
<sequence>MASFFAAPRLDLSGSVNTASTSTWSFRTAQQGTPFSTSSSSATGGSLFGLRTTNANMSSHGIMASPKVQELSYECLVKVPAPKHAFPNSSGPLKDTLKHPSTVPNSNTEILRIYLPFDNVPLSWLNALLVHIHQQTPTYPPEIQLCVRSLLRPYLQDIDENPKLAYDLTDMLRKGLDLGTPLKFFFLRPSVQAGSGRDCFADFVEKDLLRAIEGLREHDVELSDILGEESCLFNHSVSAWHSFSLGSSSSSQEDLDDELL</sequence>
<keyword evidence="2" id="KW-1185">Reference proteome</keyword>
<name>A0A9P4LB35_9PLEO</name>
<protein>
    <submittedName>
        <fullName evidence="1">Uncharacterized protein</fullName>
    </submittedName>
</protein>